<feature type="transmembrane region" description="Helical" evidence="7">
    <location>
        <begin position="238"/>
        <end position="258"/>
    </location>
</feature>
<keyword evidence="3 7" id="KW-0812">Transmembrane</keyword>
<dbReference type="PANTHER" id="PTHR31123">
    <property type="entry name" value="ACCUMULATION OF DYADS PROTEIN 2-RELATED"/>
    <property type="match status" value="1"/>
</dbReference>
<feature type="transmembrane region" description="Helical" evidence="7">
    <location>
        <begin position="106"/>
        <end position="124"/>
    </location>
</feature>
<feature type="region of interest" description="Disordered" evidence="6">
    <location>
        <begin position="1"/>
        <end position="32"/>
    </location>
</feature>
<organism evidence="8 9">
    <name type="scientific">Phlyctema vagabunda</name>
    <dbReference type="NCBI Taxonomy" id="108571"/>
    <lineage>
        <taxon>Eukaryota</taxon>
        <taxon>Fungi</taxon>
        <taxon>Dikarya</taxon>
        <taxon>Ascomycota</taxon>
        <taxon>Pezizomycotina</taxon>
        <taxon>Leotiomycetes</taxon>
        <taxon>Helotiales</taxon>
        <taxon>Dermateaceae</taxon>
        <taxon>Phlyctema</taxon>
    </lineage>
</organism>
<keyword evidence="5 7" id="KW-0472">Membrane</keyword>
<sequence length="288" mass="31365">MSTTREEFYNKEANDSGQSENGRLNNGGSVSHMEDLRSTRTNLTLTPEMFEKLYLSPKNSVAGELRKTFGNPTPIALIGLVLAITPLSAELMGWRGAAGFTSTIGVNYFFGGFLMVLGGILEFFLGNTYPCVVFCSYGAYFFSFAATFDPRFAAISSYTTDGSQTMEPPFMAGFGFFTLSMGMLSTIYLVCAVRVNLVFVSIFASASMGFYLVTGAFWQLAQANTKEGNRLLVGTGASFFVTGMMAWYLLLVIMLATLDFPFSLPVGDLSGLIKGASDRAKIRKARQE</sequence>
<evidence type="ECO:0000256" key="7">
    <source>
        <dbReference type="SAM" id="Phobius"/>
    </source>
</evidence>
<dbReference type="InterPro" id="IPR000791">
    <property type="entry name" value="Gpr1/Fun34/SatP-like"/>
</dbReference>
<feature type="compositionally biased region" description="Polar residues" evidence="6">
    <location>
        <begin position="15"/>
        <end position="29"/>
    </location>
</feature>
<dbReference type="Proteomes" id="UP001629113">
    <property type="component" value="Unassembled WGS sequence"/>
</dbReference>
<dbReference type="EMBL" id="JBFCZG010000001">
    <property type="protein sequence ID" value="KAL3428203.1"/>
    <property type="molecule type" value="Genomic_DNA"/>
</dbReference>
<evidence type="ECO:0000256" key="6">
    <source>
        <dbReference type="SAM" id="MobiDB-lite"/>
    </source>
</evidence>
<dbReference type="InterPro" id="IPR051633">
    <property type="entry name" value="AceTr"/>
</dbReference>
<comment type="caution">
    <text evidence="8">The sequence shown here is derived from an EMBL/GenBank/DDBJ whole genome shotgun (WGS) entry which is preliminary data.</text>
</comment>
<gene>
    <name evidence="8" type="ORF">PVAG01_01712</name>
</gene>
<reference evidence="8 9" key="1">
    <citation type="submission" date="2024-06" db="EMBL/GenBank/DDBJ databases">
        <title>Complete genome of Phlyctema vagabunda strain 19-DSS-EL-015.</title>
        <authorList>
            <person name="Fiorenzani C."/>
        </authorList>
    </citation>
    <scope>NUCLEOTIDE SEQUENCE [LARGE SCALE GENOMIC DNA]</scope>
    <source>
        <strain evidence="8 9">19-DSS-EL-015</strain>
    </source>
</reference>
<accession>A0ABR4PXV3</accession>
<proteinExistence type="inferred from homology"/>
<dbReference type="PANTHER" id="PTHR31123:SF4">
    <property type="entry name" value="PROTEIN ALCS"/>
    <property type="match status" value="1"/>
</dbReference>
<evidence type="ECO:0000256" key="4">
    <source>
        <dbReference type="ARBA" id="ARBA00022989"/>
    </source>
</evidence>
<evidence type="ECO:0000313" key="8">
    <source>
        <dbReference type="EMBL" id="KAL3428203.1"/>
    </source>
</evidence>
<keyword evidence="4 7" id="KW-1133">Transmembrane helix</keyword>
<feature type="transmembrane region" description="Helical" evidence="7">
    <location>
        <begin position="168"/>
        <end position="190"/>
    </location>
</feature>
<dbReference type="Pfam" id="PF01184">
    <property type="entry name" value="Gpr1_Fun34_YaaH"/>
    <property type="match status" value="1"/>
</dbReference>
<evidence type="ECO:0000256" key="3">
    <source>
        <dbReference type="ARBA" id="ARBA00022692"/>
    </source>
</evidence>
<evidence type="ECO:0000256" key="1">
    <source>
        <dbReference type="ARBA" id="ARBA00004141"/>
    </source>
</evidence>
<comment type="subcellular location">
    <subcellularLocation>
        <location evidence="1">Membrane</location>
        <topology evidence="1">Multi-pass membrane protein</topology>
    </subcellularLocation>
</comment>
<evidence type="ECO:0000256" key="5">
    <source>
        <dbReference type="ARBA" id="ARBA00023136"/>
    </source>
</evidence>
<comment type="similarity">
    <text evidence="2">Belongs to the acetate uptake transporter (AceTr) (TC 2.A.96) family.</text>
</comment>
<feature type="transmembrane region" description="Helical" evidence="7">
    <location>
        <begin position="197"/>
        <end position="218"/>
    </location>
</feature>
<name>A0ABR4PXV3_9HELO</name>
<feature type="transmembrane region" description="Helical" evidence="7">
    <location>
        <begin position="75"/>
        <end position="94"/>
    </location>
</feature>
<feature type="transmembrane region" description="Helical" evidence="7">
    <location>
        <begin position="131"/>
        <end position="148"/>
    </location>
</feature>
<protein>
    <submittedName>
        <fullName evidence="8">GPR1/FUN34/YaaH-class plasma membrane protein</fullName>
    </submittedName>
</protein>
<feature type="compositionally biased region" description="Basic and acidic residues" evidence="6">
    <location>
        <begin position="1"/>
        <end position="14"/>
    </location>
</feature>
<keyword evidence="9" id="KW-1185">Reference proteome</keyword>
<evidence type="ECO:0000256" key="2">
    <source>
        <dbReference type="ARBA" id="ARBA00005587"/>
    </source>
</evidence>
<evidence type="ECO:0000313" key="9">
    <source>
        <dbReference type="Proteomes" id="UP001629113"/>
    </source>
</evidence>